<dbReference type="PANTHER" id="PTHR21039">
    <property type="entry name" value="HISTIDINOL PHOSPHATASE-RELATED"/>
    <property type="match status" value="1"/>
</dbReference>
<evidence type="ECO:0000256" key="8">
    <source>
        <dbReference type="RuleBase" id="RU366003"/>
    </source>
</evidence>
<evidence type="ECO:0000256" key="6">
    <source>
        <dbReference type="ARBA" id="ARBA00023102"/>
    </source>
</evidence>
<dbReference type="GO" id="GO:0000105">
    <property type="term" value="P:L-histidine biosynthetic process"/>
    <property type="evidence" value="ECO:0007669"/>
    <property type="project" value="UniProtKB-UniRule"/>
</dbReference>
<dbReference type="Gene3D" id="3.20.20.140">
    <property type="entry name" value="Metal-dependent hydrolases"/>
    <property type="match status" value="1"/>
</dbReference>
<keyword evidence="4 8" id="KW-0028">Amino-acid biosynthesis</keyword>
<reference evidence="10 11" key="1">
    <citation type="submission" date="2016-10" db="EMBL/GenBank/DDBJ databases">
        <authorList>
            <person name="de Groot N.N."/>
        </authorList>
    </citation>
    <scope>NUCLEOTIDE SEQUENCE [LARGE SCALE GENOMIC DNA]</scope>
    <source>
        <strain evidence="10 11">DSM 25186</strain>
    </source>
</reference>
<dbReference type="GO" id="GO:0005737">
    <property type="term" value="C:cytoplasm"/>
    <property type="evidence" value="ECO:0007669"/>
    <property type="project" value="TreeGrafter"/>
</dbReference>
<dbReference type="InterPro" id="IPR010140">
    <property type="entry name" value="Histidinol_P_phosphatase_HisJ"/>
</dbReference>
<evidence type="ECO:0000256" key="7">
    <source>
        <dbReference type="ARBA" id="ARBA00049158"/>
    </source>
</evidence>
<dbReference type="NCBIfam" id="TIGR01856">
    <property type="entry name" value="hisJ_fam"/>
    <property type="match status" value="1"/>
</dbReference>
<evidence type="ECO:0000313" key="10">
    <source>
        <dbReference type="EMBL" id="SDL85734.1"/>
    </source>
</evidence>
<protein>
    <recommendedName>
        <fullName evidence="3 8">Histidinol-phosphatase</fullName>
        <shortName evidence="8">HolPase</shortName>
        <ecNumber evidence="3 8">3.1.3.15</ecNumber>
    </recommendedName>
</protein>
<dbReference type="EC" id="3.1.3.15" evidence="3 8"/>
<evidence type="ECO:0000259" key="9">
    <source>
        <dbReference type="Pfam" id="PF02811"/>
    </source>
</evidence>
<evidence type="ECO:0000313" key="11">
    <source>
        <dbReference type="Proteomes" id="UP000198510"/>
    </source>
</evidence>
<comment type="pathway">
    <text evidence="1 8">Amino-acid biosynthesis; L-histidine biosynthesis; L-histidine from 5-phospho-alpha-D-ribose 1-diphosphate: step 8/9.</text>
</comment>
<dbReference type="OrthoDB" id="9775255at2"/>
<dbReference type="Proteomes" id="UP000198510">
    <property type="component" value="Unassembled WGS sequence"/>
</dbReference>
<proteinExistence type="inferred from homology"/>
<sequence>MSWTNYHSHCRYCDGKGEPEVFAQRAIELGLDAYGFSSHGPVPFETTWNMRAEDVTHYLSEIHQLREKYRDQIQLYCGMEVDFVPGLISVQHGIVREAGLDYTIGSIHFVDAYADGTPWEIDGPHEGFLRGLHEIFEGDVKRAVRRYFELTRQMIREAPPSVVGHVDKIKMQNEGGTLFSEEDGWYQDEVAETLRTIADARLTVEVNTRGLYKKKTEETYPSRWILERMWAMDIPVMLNSDAHRPNEITAYFEEAALLLQDVGYTHVQILYDGRWQSVPLKTRINA</sequence>
<evidence type="ECO:0000256" key="3">
    <source>
        <dbReference type="ARBA" id="ARBA00013085"/>
    </source>
</evidence>
<keyword evidence="5 8" id="KW-0378">Hydrolase</keyword>
<dbReference type="RefSeq" id="WP_089685347.1">
    <property type="nucleotide sequence ID" value="NZ_FNFO01000008.1"/>
</dbReference>
<dbReference type="InterPro" id="IPR016195">
    <property type="entry name" value="Pol/histidinol_Pase-like"/>
</dbReference>
<dbReference type="UniPathway" id="UPA00031">
    <property type="reaction ID" value="UER00013"/>
</dbReference>
<dbReference type="Pfam" id="PF02811">
    <property type="entry name" value="PHP"/>
    <property type="match status" value="1"/>
</dbReference>
<dbReference type="PANTHER" id="PTHR21039:SF0">
    <property type="entry name" value="HISTIDINOL-PHOSPHATASE"/>
    <property type="match status" value="1"/>
</dbReference>
<dbReference type="GO" id="GO:0004401">
    <property type="term" value="F:histidinol-phosphatase activity"/>
    <property type="evidence" value="ECO:0007669"/>
    <property type="project" value="UniProtKB-UniRule"/>
</dbReference>
<comment type="catalytic activity">
    <reaction evidence="7 8">
        <text>L-histidinol phosphate + H2O = L-histidinol + phosphate</text>
        <dbReference type="Rhea" id="RHEA:14465"/>
        <dbReference type="ChEBI" id="CHEBI:15377"/>
        <dbReference type="ChEBI" id="CHEBI:43474"/>
        <dbReference type="ChEBI" id="CHEBI:57699"/>
        <dbReference type="ChEBI" id="CHEBI:57980"/>
        <dbReference type="EC" id="3.1.3.15"/>
    </reaction>
</comment>
<dbReference type="AlphaFoldDB" id="A0A1G9NH80"/>
<gene>
    <name evidence="10" type="ORF">SAMN05421823_108291</name>
</gene>
<evidence type="ECO:0000256" key="5">
    <source>
        <dbReference type="ARBA" id="ARBA00022801"/>
    </source>
</evidence>
<comment type="similarity">
    <text evidence="2 8">Belongs to the PHP hydrolase family. HisK subfamily.</text>
</comment>
<keyword evidence="11" id="KW-1185">Reference proteome</keyword>
<name>A0A1G9NH80_9BACT</name>
<dbReference type="STRING" id="1075417.SAMN05421823_108291"/>
<evidence type="ECO:0000256" key="4">
    <source>
        <dbReference type="ARBA" id="ARBA00022605"/>
    </source>
</evidence>
<dbReference type="EMBL" id="FNFO01000008">
    <property type="protein sequence ID" value="SDL85734.1"/>
    <property type="molecule type" value="Genomic_DNA"/>
</dbReference>
<dbReference type="InterPro" id="IPR004013">
    <property type="entry name" value="PHP_dom"/>
</dbReference>
<feature type="domain" description="PHP" evidence="9">
    <location>
        <begin position="6"/>
        <end position="208"/>
    </location>
</feature>
<dbReference type="SUPFAM" id="SSF89550">
    <property type="entry name" value="PHP domain-like"/>
    <property type="match status" value="1"/>
</dbReference>
<evidence type="ECO:0000256" key="1">
    <source>
        <dbReference type="ARBA" id="ARBA00004970"/>
    </source>
</evidence>
<evidence type="ECO:0000256" key="2">
    <source>
        <dbReference type="ARBA" id="ARBA00009152"/>
    </source>
</evidence>
<organism evidence="10 11">
    <name type="scientific">Catalinimonas alkaloidigena</name>
    <dbReference type="NCBI Taxonomy" id="1075417"/>
    <lineage>
        <taxon>Bacteria</taxon>
        <taxon>Pseudomonadati</taxon>
        <taxon>Bacteroidota</taxon>
        <taxon>Cytophagia</taxon>
        <taxon>Cytophagales</taxon>
        <taxon>Catalimonadaceae</taxon>
        <taxon>Catalinimonas</taxon>
    </lineage>
</organism>
<keyword evidence="6 8" id="KW-0368">Histidine biosynthesis</keyword>
<accession>A0A1G9NH80</accession>
<dbReference type="CDD" id="cd12110">
    <property type="entry name" value="PHP_HisPPase_Hisj_like"/>
    <property type="match status" value="1"/>
</dbReference>